<keyword evidence="3" id="KW-1185">Reference proteome</keyword>
<comment type="caution">
    <text evidence="2">The sequence shown here is derived from an EMBL/GenBank/DDBJ whole genome shotgun (WGS) entry which is preliminary data.</text>
</comment>
<evidence type="ECO:0000256" key="1">
    <source>
        <dbReference type="SAM" id="MobiDB-lite"/>
    </source>
</evidence>
<sequence>MAAQARHHSRGRRKDQRGEPSLARTARGAPSTATMGARSTSRARGAITRESACDAGRGRVRRHLASARCAIIWRGRPERGRAGTPLGEREMHHY</sequence>
<name>A0A550BYL9_9AGAR</name>
<reference evidence="2 3" key="1">
    <citation type="journal article" date="2019" name="New Phytol.">
        <title>Comparative genomics reveals unique wood-decay strategies and fruiting body development in the Schizophyllaceae.</title>
        <authorList>
            <person name="Almasi E."/>
            <person name="Sahu N."/>
            <person name="Krizsan K."/>
            <person name="Balint B."/>
            <person name="Kovacs G.M."/>
            <person name="Kiss B."/>
            <person name="Cseklye J."/>
            <person name="Drula E."/>
            <person name="Henrissat B."/>
            <person name="Nagy I."/>
            <person name="Chovatia M."/>
            <person name="Adam C."/>
            <person name="LaButti K."/>
            <person name="Lipzen A."/>
            <person name="Riley R."/>
            <person name="Grigoriev I.V."/>
            <person name="Nagy L.G."/>
        </authorList>
    </citation>
    <scope>NUCLEOTIDE SEQUENCE [LARGE SCALE GENOMIC DNA]</scope>
    <source>
        <strain evidence="2 3">NL-1724</strain>
    </source>
</reference>
<feature type="compositionally biased region" description="Basic residues" evidence="1">
    <location>
        <begin position="1"/>
        <end position="15"/>
    </location>
</feature>
<feature type="region of interest" description="Disordered" evidence="1">
    <location>
        <begin position="1"/>
        <end position="58"/>
    </location>
</feature>
<protein>
    <submittedName>
        <fullName evidence="2">Uncharacterized protein</fullName>
    </submittedName>
</protein>
<evidence type="ECO:0000313" key="2">
    <source>
        <dbReference type="EMBL" id="TRM57662.1"/>
    </source>
</evidence>
<dbReference type="EMBL" id="VDMD01000044">
    <property type="protein sequence ID" value="TRM57662.1"/>
    <property type="molecule type" value="Genomic_DNA"/>
</dbReference>
<proteinExistence type="predicted"/>
<accession>A0A550BYL9</accession>
<gene>
    <name evidence="2" type="ORF">BD626DRAFT_514142</name>
</gene>
<organism evidence="2 3">
    <name type="scientific">Schizophyllum amplum</name>
    <dbReference type="NCBI Taxonomy" id="97359"/>
    <lineage>
        <taxon>Eukaryota</taxon>
        <taxon>Fungi</taxon>
        <taxon>Dikarya</taxon>
        <taxon>Basidiomycota</taxon>
        <taxon>Agaricomycotina</taxon>
        <taxon>Agaricomycetes</taxon>
        <taxon>Agaricomycetidae</taxon>
        <taxon>Agaricales</taxon>
        <taxon>Schizophyllaceae</taxon>
        <taxon>Schizophyllum</taxon>
    </lineage>
</organism>
<evidence type="ECO:0000313" key="3">
    <source>
        <dbReference type="Proteomes" id="UP000320762"/>
    </source>
</evidence>
<dbReference type="AlphaFoldDB" id="A0A550BYL9"/>
<feature type="compositionally biased region" description="Polar residues" evidence="1">
    <location>
        <begin position="31"/>
        <end position="42"/>
    </location>
</feature>
<dbReference type="Proteomes" id="UP000320762">
    <property type="component" value="Unassembled WGS sequence"/>
</dbReference>